<dbReference type="AlphaFoldDB" id="A0A9W9YIC4"/>
<dbReference type="EMBL" id="MU827356">
    <property type="protein sequence ID" value="KAJ7351766.1"/>
    <property type="molecule type" value="Genomic_DNA"/>
</dbReference>
<evidence type="ECO:0000313" key="2">
    <source>
        <dbReference type="Proteomes" id="UP001163046"/>
    </source>
</evidence>
<sequence length="153" mass="16268">MTPTRDSATFSSSVEAVRERINTSNIISDGSTLETRSVDVGTSTSNIKSIMFQSTSSVKSVSDIPYPSTTSLTDKSTLPAKGFITTTPLSRSTVDRGSPLRSQTVTPVSSSLPFVVSSSDGETFVLTTQKPSQVVSVSMKDKTSTHDLRHNSA</sequence>
<comment type="caution">
    <text evidence="1">The sequence shown here is derived from an EMBL/GenBank/DDBJ whole genome shotgun (WGS) entry which is preliminary data.</text>
</comment>
<evidence type="ECO:0000313" key="1">
    <source>
        <dbReference type="EMBL" id="KAJ7351766.1"/>
    </source>
</evidence>
<keyword evidence="2" id="KW-1185">Reference proteome</keyword>
<protein>
    <submittedName>
        <fullName evidence="1">Uncharacterized protein</fullName>
    </submittedName>
</protein>
<gene>
    <name evidence="1" type="ORF">OS493_035708</name>
</gene>
<reference evidence="1" key="1">
    <citation type="submission" date="2023-01" db="EMBL/GenBank/DDBJ databases">
        <title>Genome assembly of the deep-sea coral Lophelia pertusa.</title>
        <authorList>
            <person name="Herrera S."/>
            <person name="Cordes E."/>
        </authorList>
    </citation>
    <scope>NUCLEOTIDE SEQUENCE</scope>
    <source>
        <strain evidence="1">USNM1676648</strain>
        <tissue evidence="1">Polyp</tissue>
    </source>
</reference>
<proteinExistence type="predicted"/>
<dbReference type="Proteomes" id="UP001163046">
    <property type="component" value="Unassembled WGS sequence"/>
</dbReference>
<accession>A0A9W9YIC4</accession>
<organism evidence="1 2">
    <name type="scientific">Desmophyllum pertusum</name>
    <dbReference type="NCBI Taxonomy" id="174260"/>
    <lineage>
        <taxon>Eukaryota</taxon>
        <taxon>Metazoa</taxon>
        <taxon>Cnidaria</taxon>
        <taxon>Anthozoa</taxon>
        <taxon>Hexacorallia</taxon>
        <taxon>Scleractinia</taxon>
        <taxon>Caryophylliina</taxon>
        <taxon>Caryophylliidae</taxon>
        <taxon>Desmophyllum</taxon>
    </lineage>
</organism>
<name>A0A9W9YIC4_9CNID</name>